<proteinExistence type="predicted"/>
<evidence type="ECO:0000256" key="1">
    <source>
        <dbReference type="ARBA" id="ARBA00004651"/>
    </source>
</evidence>
<feature type="transmembrane region" description="Helical" evidence="7">
    <location>
        <begin position="225"/>
        <end position="246"/>
    </location>
</feature>
<dbReference type="Pfam" id="PF11700">
    <property type="entry name" value="ATG22"/>
    <property type="match status" value="1"/>
</dbReference>
<dbReference type="GO" id="GO:0022857">
    <property type="term" value="F:transmembrane transporter activity"/>
    <property type="evidence" value="ECO:0007669"/>
    <property type="project" value="InterPro"/>
</dbReference>
<dbReference type="SUPFAM" id="SSF103473">
    <property type="entry name" value="MFS general substrate transporter"/>
    <property type="match status" value="1"/>
</dbReference>
<sequence length="498" mass="52003">MDTVAREGPAEPPEGTGTEPANSAGGSGSSPEAEAAERRERRREQRGWYVYDWANSVFATSVLTVFLGPYLTQVTEAAAGPDGYVHPLGIPVRAGSFFPYAVSASVLLSVLVMPLAAAVADRTGRKKPLLGAAAYLGAAATTGMFFLDGDRYLLGGALLIVANVSFAVSSVLYNAFLPQIAGPEERDAVSSRGWAAGYAAGALVLVVDLGLFLGHDALGLTQGTAVRICLAGAGLWWGLFTVVPLLRLRERPVAGAAARDAAAPMRVTEGFRQLTTTLRELRRYPLTLLFLVAYLLYNDGVQTVITQASVFGSKALGLDQTTLIGAVLLVQVLAVAGALLLGRLADRYGARRTILGSLVAWTATVAAGYVLPHGEPVWFYALAAAIGLVLGGSQALSRSLFSRLVPAGKEAEYFALYEVSDRGTSWLGPLLFGAAYQLTGDYRHAIGSLVVFFVLGFVLLLRVPVERAAAAAGNPAGAAGTTGDGEDGPAPVRMSGSI</sequence>
<feature type="transmembrane region" description="Helical" evidence="7">
    <location>
        <begin position="377"/>
        <end position="396"/>
    </location>
</feature>
<gene>
    <name evidence="9" type="ORF">SCA03_10690</name>
</gene>
<evidence type="ECO:0000313" key="9">
    <source>
        <dbReference type="EMBL" id="GEB48518.1"/>
    </source>
</evidence>
<keyword evidence="4 7" id="KW-1133">Transmembrane helix</keyword>
<accession>A0A4Y3QVR7</accession>
<feature type="transmembrane region" description="Helical" evidence="7">
    <location>
        <begin position="194"/>
        <end position="213"/>
    </location>
</feature>
<protein>
    <submittedName>
        <fullName evidence="9">MFS transporter</fullName>
    </submittedName>
</protein>
<feature type="compositionally biased region" description="Low complexity" evidence="6">
    <location>
        <begin position="13"/>
        <end position="33"/>
    </location>
</feature>
<dbReference type="GO" id="GO:0005886">
    <property type="term" value="C:plasma membrane"/>
    <property type="evidence" value="ECO:0007669"/>
    <property type="project" value="UniProtKB-SubCell"/>
</dbReference>
<feature type="transmembrane region" description="Helical" evidence="7">
    <location>
        <begin position="323"/>
        <end position="341"/>
    </location>
</feature>
<keyword evidence="5 7" id="KW-0472">Membrane</keyword>
<keyword evidence="10" id="KW-1185">Reference proteome</keyword>
<dbReference type="InterPro" id="IPR050495">
    <property type="entry name" value="ATG22/LtaA_families"/>
</dbReference>
<evidence type="ECO:0000256" key="5">
    <source>
        <dbReference type="ARBA" id="ARBA00023136"/>
    </source>
</evidence>
<dbReference type="InterPro" id="IPR024671">
    <property type="entry name" value="Atg22-like"/>
</dbReference>
<feature type="transmembrane region" description="Helical" evidence="7">
    <location>
        <begin position="153"/>
        <end position="173"/>
    </location>
</feature>
<feature type="transmembrane region" description="Helical" evidence="7">
    <location>
        <begin position="353"/>
        <end position="371"/>
    </location>
</feature>
<dbReference type="AlphaFoldDB" id="A0A4Y3QVR7"/>
<keyword evidence="2" id="KW-0813">Transport</keyword>
<comment type="subcellular location">
    <subcellularLocation>
        <location evidence="1">Cell membrane</location>
        <topology evidence="1">Multi-pass membrane protein</topology>
    </subcellularLocation>
</comment>
<feature type="region of interest" description="Disordered" evidence="6">
    <location>
        <begin position="474"/>
        <end position="498"/>
    </location>
</feature>
<comment type="caution">
    <text evidence="9">The sequence shown here is derived from an EMBL/GenBank/DDBJ whole genome shotgun (WGS) entry which is preliminary data.</text>
</comment>
<dbReference type="EMBL" id="BJMM01000003">
    <property type="protein sequence ID" value="GEB48518.1"/>
    <property type="molecule type" value="Genomic_DNA"/>
</dbReference>
<feature type="transmembrane region" description="Helical" evidence="7">
    <location>
        <begin position="97"/>
        <end position="117"/>
    </location>
</feature>
<organism evidence="9 10">
    <name type="scientific">Streptomyces cacaoi</name>
    <dbReference type="NCBI Taxonomy" id="1898"/>
    <lineage>
        <taxon>Bacteria</taxon>
        <taxon>Bacillati</taxon>
        <taxon>Actinomycetota</taxon>
        <taxon>Actinomycetes</taxon>
        <taxon>Kitasatosporales</taxon>
        <taxon>Streptomycetaceae</taxon>
        <taxon>Streptomyces</taxon>
    </lineage>
</organism>
<name>A0A4Y3QVR7_STRCI</name>
<reference evidence="9 10" key="1">
    <citation type="submission" date="2019-06" db="EMBL/GenBank/DDBJ databases">
        <title>Whole genome shotgun sequence of Streptomyces cacaoi subsp. cacaoi NBRC 12748.</title>
        <authorList>
            <person name="Hosoyama A."/>
            <person name="Uohara A."/>
            <person name="Ohji S."/>
            <person name="Ichikawa N."/>
        </authorList>
    </citation>
    <scope>NUCLEOTIDE SEQUENCE [LARGE SCALE GENOMIC DNA]</scope>
    <source>
        <strain evidence="9 10">NBRC 12748</strain>
    </source>
</reference>
<dbReference type="InterPro" id="IPR020846">
    <property type="entry name" value="MFS_dom"/>
</dbReference>
<keyword evidence="3 7" id="KW-0812">Transmembrane</keyword>
<dbReference type="InterPro" id="IPR036259">
    <property type="entry name" value="MFS_trans_sf"/>
</dbReference>
<dbReference type="PANTHER" id="PTHR23519">
    <property type="entry name" value="AUTOPHAGY-RELATED PROTEIN 22"/>
    <property type="match status" value="1"/>
</dbReference>
<evidence type="ECO:0000313" key="10">
    <source>
        <dbReference type="Proteomes" id="UP000319210"/>
    </source>
</evidence>
<feature type="domain" description="Major facilitator superfamily (MFS) profile" evidence="8">
    <location>
        <begin position="57"/>
        <end position="468"/>
    </location>
</feature>
<evidence type="ECO:0000259" key="8">
    <source>
        <dbReference type="PROSITE" id="PS50850"/>
    </source>
</evidence>
<evidence type="ECO:0000256" key="2">
    <source>
        <dbReference type="ARBA" id="ARBA00022448"/>
    </source>
</evidence>
<dbReference type="PROSITE" id="PS50850">
    <property type="entry name" value="MFS"/>
    <property type="match status" value="1"/>
</dbReference>
<evidence type="ECO:0000256" key="7">
    <source>
        <dbReference type="SAM" id="Phobius"/>
    </source>
</evidence>
<feature type="region of interest" description="Disordered" evidence="6">
    <location>
        <begin position="1"/>
        <end position="40"/>
    </location>
</feature>
<evidence type="ECO:0000256" key="6">
    <source>
        <dbReference type="SAM" id="MobiDB-lite"/>
    </source>
</evidence>
<evidence type="ECO:0000256" key="4">
    <source>
        <dbReference type="ARBA" id="ARBA00022989"/>
    </source>
</evidence>
<dbReference type="Proteomes" id="UP000319210">
    <property type="component" value="Unassembled WGS sequence"/>
</dbReference>
<evidence type="ECO:0000256" key="3">
    <source>
        <dbReference type="ARBA" id="ARBA00022692"/>
    </source>
</evidence>
<feature type="transmembrane region" description="Helical" evidence="7">
    <location>
        <begin position="445"/>
        <end position="465"/>
    </location>
</feature>
<dbReference type="RefSeq" id="WP_107428987.1">
    <property type="nucleotide sequence ID" value="NZ_BJMM01000003.1"/>
</dbReference>
<dbReference type="Gene3D" id="1.20.1250.20">
    <property type="entry name" value="MFS general substrate transporter like domains"/>
    <property type="match status" value="2"/>
</dbReference>
<feature type="transmembrane region" description="Helical" evidence="7">
    <location>
        <begin position="48"/>
        <end position="71"/>
    </location>
</feature>
<dbReference type="OrthoDB" id="9768783at2"/>
<dbReference type="PANTHER" id="PTHR23519:SF1">
    <property type="entry name" value="AUTOPHAGY-RELATED PROTEIN 22"/>
    <property type="match status" value="1"/>
</dbReference>
<feature type="transmembrane region" description="Helical" evidence="7">
    <location>
        <begin position="129"/>
        <end position="147"/>
    </location>
</feature>
<feature type="transmembrane region" description="Helical" evidence="7">
    <location>
        <begin position="281"/>
        <end position="297"/>
    </location>
</feature>